<feature type="compositionally biased region" description="Basic and acidic residues" evidence="3">
    <location>
        <begin position="67"/>
        <end position="76"/>
    </location>
</feature>
<keyword evidence="2" id="KW-0539">Nucleus</keyword>
<dbReference type="AlphaFoldDB" id="A0AAD6FYI8"/>
<feature type="region of interest" description="Disordered" evidence="3">
    <location>
        <begin position="196"/>
        <end position="462"/>
    </location>
</feature>
<feature type="compositionally biased region" description="Acidic residues" evidence="3">
    <location>
        <begin position="200"/>
        <end position="217"/>
    </location>
</feature>
<evidence type="ECO:0000313" key="5">
    <source>
        <dbReference type="EMBL" id="KAJ5438550.1"/>
    </source>
</evidence>
<dbReference type="RefSeq" id="XP_056761779.1">
    <property type="nucleotide sequence ID" value="XM_056912930.1"/>
</dbReference>
<feature type="region of interest" description="Disordered" evidence="3">
    <location>
        <begin position="497"/>
        <end position="532"/>
    </location>
</feature>
<dbReference type="GO" id="GO:0005634">
    <property type="term" value="C:nucleus"/>
    <property type="evidence" value="ECO:0007669"/>
    <property type="project" value="UniProtKB-SubCell"/>
</dbReference>
<accession>A0AAD6FYI8</accession>
<dbReference type="EMBL" id="JAPVEA010000008">
    <property type="protein sequence ID" value="KAJ5438550.1"/>
    <property type="molecule type" value="Genomic_DNA"/>
</dbReference>
<comment type="subcellular location">
    <subcellularLocation>
        <location evidence="1">Nucleus</location>
    </subcellularLocation>
</comment>
<evidence type="ECO:0000256" key="1">
    <source>
        <dbReference type="ARBA" id="ARBA00004123"/>
    </source>
</evidence>
<organism evidence="5 6">
    <name type="scientific">Penicillium daleae</name>
    <dbReference type="NCBI Taxonomy" id="63821"/>
    <lineage>
        <taxon>Eukaryota</taxon>
        <taxon>Fungi</taxon>
        <taxon>Dikarya</taxon>
        <taxon>Ascomycota</taxon>
        <taxon>Pezizomycotina</taxon>
        <taxon>Eurotiomycetes</taxon>
        <taxon>Eurotiomycetidae</taxon>
        <taxon>Eurotiales</taxon>
        <taxon>Aspergillaceae</taxon>
        <taxon>Penicillium</taxon>
    </lineage>
</organism>
<protein>
    <recommendedName>
        <fullName evidence="4">RanBD1 domain-containing protein</fullName>
    </recommendedName>
</protein>
<dbReference type="Pfam" id="PF00638">
    <property type="entry name" value="Ran_BP1"/>
    <property type="match status" value="1"/>
</dbReference>
<dbReference type="Proteomes" id="UP001213681">
    <property type="component" value="Unassembled WGS sequence"/>
</dbReference>
<feature type="compositionally biased region" description="Acidic residues" evidence="3">
    <location>
        <begin position="583"/>
        <end position="599"/>
    </location>
</feature>
<feature type="compositionally biased region" description="Polar residues" evidence="3">
    <location>
        <begin position="40"/>
        <end position="56"/>
    </location>
</feature>
<feature type="compositionally biased region" description="Polar residues" evidence="3">
    <location>
        <begin position="391"/>
        <end position="400"/>
    </location>
</feature>
<feature type="compositionally biased region" description="Low complexity" evidence="3">
    <location>
        <begin position="453"/>
        <end position="462"/>
    </location>
</feature>
<dbReference type="PROSITE" id="PS50196">
    <property type="entry name" value="RANBD1"/>
    <property type="match status" value="1"/>
</dbReference>
<evidence type="ECO:0000259" key="4">
    <source>
        <dbReference type="PROSITE" id="PS50196"/>
    </source>
</evidence>
<feature type="region of interest" description="Disordered" evidence="3">
    <location>
        <begin position="1"/>
        <end position="184"/>
    </location>
</feature>
<reference evidence="5" key="1">
    <citation type="submission" date="2022-12" db="EMBL/GenBank/DDBJ databases">
        <authorList>
            <person name="Petersen C."/>
        </authorList>
    </citation>
    <scope>NUCLEOTIDE SEQUENCE</scope>
    <source>
        <strain evidence="5">IBT 16125</strain>
    </source>
</reference>
<dbReference type="SUPFAM" id="SSF50729">
    <property type="entry name" value="PH domain-like"/>
    <property type="match status" value="1"/>
</dbReference>
<evidence type="ECO:0000313" key="6">
    <source>
        <dbReference type="Proteomes" id="UP001213681"/>
    </source>
</evidence>
<proteinExistence type="predicted"/>
<feature type="compositionally biased region" description="Basic and acidic residues" evidence="3">
    <location>
        <begin position="1"/>
        <end position="10"/>
    </location>
</feature>
<feature type="compositionally biased region" description="Acidic residues" evidence="3">
    <location>
        <begin position="175"/>
        <end position="184"/>
    </location>
</feature>
<dbReference type="SMART" id="SM00160">
    <property type="entry name" value="RanBD"/>
    <property type="match status" value="1"/>
</dbReference>
<dbReference type="Gene3D" id="2.30.29.30">
    <property type="entry name" value="Pleckstrin-homology domain (PH domain)/Phosphotyrosine-binding domain (PTB)"/>
    <property type="match status" value="1"/>
</dbReference>
<dbReference type="PANTHER" id="PTHR23138:SF142">
    <property type="entry name" value="RAN-BINDING PROTEIN 3B-RELATED"/>
    <property type="match status" value="1"/>
</dbReference>
<keyword evidence="6" id="KW-1185">Reference proteome</keyword>
<comment type="caution">
    <text evidence="5">The sequence shown here is derived from an EMBL/GenBank/DDBJ whole genome shotgun (WGS) entry which is preliminary data.</text>
</comment>
<feature type="compositionally biased region" description="Basic and acidic residues" evidence="3">
    <location>
        <begin position="431"/>
        <end position="452"/>
    </location>
</feature>
<feature type="compositionally biased region" description="Polar residues" evidence="3">
    <location>
        <begin position="366"/>
        <end position="382"/>
    </location>
</feature>
<dbReference type="InterPro" id="IPR045255">
    <property type="entry name" value="RanBP1-like"/>
</dbReference>
<name>A0AAD6FYI8_9EURO</name>
<evidence type="ECO:0000256" key="2">
    <source>
        <dbReference type="ARBA" id="ARBA00023242"/>
    </source>
</evidence>
<evidence type="ECO:0000256" key="3">
    <source>
        <dbReference type="SAM" id="MobiDB-lite"/>
    </source>
</evidence>
<feature type="compositionally biased region" description="Basic and acidic residues" evidence="3">
    <location>
        <begin position="341"/>
        <end position="357"/>
    </location>
</feature>
<dbReference type="GeneID" id="81603173"/>
<sequence>MVSASDELKAPADVTSGDARSPPSDNDERPVRQQLKDTSIDPSNHKTPAGDSSTAASGPEQGSGRKRSFEEARGETDDGVENGDGPRKRSRESTPEDVKKDSAAAPASDNVSEPAPQDPVPATPKDLAPDESSPGTLDSPEVEIIVISDSESEDSVSDGKPEVLESPQEIIEISSDSESESEFELVEVPEVLEVISISDSDSESGSESEFEIVEVPEENSISDSDSDSLPDYEFYEKAQAPTSSPIKEESPESDSNSLPDYEVYEEAPAPTSAPTKEASSETDSDSLPDHEVYEEAQAPNSAPTKEASSESDSDSLPDYEVYGEPQAPTSAPTEEESSESVELKESETSERTRENTPEPKIPGVQTEGTAQIEPSSSGLSRGQETHHSVENDNTNTTSQDTENHPPADATNNDDAKALKKKRSLEQLEEDEAKKPEETGTKRHRDNSQERETQAANAFAQSAFANTAASSPFAALGGSTATTEKPASTSAFASSALGSFAGSESSPFGSLGSSNPSVFKSGSGMSGFGSSSTSGFGSLKSGFAGVGGGFAAAAKSGGLTNFASPNAPATLGGEPKASKPIGADESDDEGSDNDEGEETSTFEADKTDERFYEQTIETGEEEEENLFACKGKLFHFSSGEWKERGVGTFKINARTSETGKQTGRMIMRADGALRVMLNSPVFKGMTFGDAKNQEPTSKQILLASNEEGRTVPLLLRVGNEALAKDLYVVIKDLLDGE</sequence>
<feature type="compositionally biased region" description="Basic and acidic residues" evidence="3">
    <location>
        <begin position="26"/>
        <end position="39"/>
    </location>
</feature>
<dbReference type="InterPro" id="IPR000156">
    <property type="entry name" value="Ran_bind_dom"/>
</dbReference>
<reference evidence="5" key="2">
    <citation type="journal article" date="2023" name="IMA Fungus">
        <title>Comparative genomic study of the Penicillium genus elucidates a diverse pangenome and 15 lateral gene transfer events.</title>
        <authorList>
            <person name="Petersen C."/>
            <person name="Sorensen T."/>
            <person name="Nielsen M.R."/>
            <person name="Sondergaard T.E."/>
            <person name="Sorensen J.L."/>
            <person name="Fitzpatrick D.A."/>
            <person name="Frisvad J.C."/>
            <person name="Nielsen K.L."/>
        </authorList>
    </citation>
    <scope>NUCLEOTIDE SEQUENCE</scope>
    <source>
        <strain evidence="5">IBT 16125</strain>
    </source>
</reference>
<dbReference type="InterPro" id="IPR011993">
    <property type="entry name" value="PH-like_dom_sf"/>
</dbReference>
<feature type="compositionally biased region" description="Low complexity" evidence="3">
    <location>
        <begin position="165"/>
        <end position="174"/>
    </location>
</feature>
<gene>
    <name evidence="5" type="ORF">N7458_009548</name>
</gene>
<feature type="compositionally biased region" description="Basic and acidic residues" evidence="3">
    <location>
        <begin position="84"/>
        <end position="102"/>
    </location>
</feature>
<feature type="region of interest" description="Disordered" evidence="3">
    <location>
        <begin position="564"/>
        <end position="607"/>
    </location>
</feature>
<dbReference type="PANTHER" id="PTHR23138">
    <property type="entry name" value="RAN BINDING PROTEIN"/>
    <property type="match status" value="1"/>
</dbReference>
<feature type="domain" description="RanBD1" evidence="4">
    <location>
        <begin position="615"/>
        <end position="731"/>
    </location>
</feature>